<name>A0A2R8B0B2_9RHOB</name>
<dbReference type="SUPFAM" id="SSF158472">
    <property type="entry name" value="HAMP domain-like"/>
    <property type="match status" value="1"/>
</dbReference>
<evidence type="ECO:0000259" key="14">
    <source>
        <dbReference type="PROSITE" id="PS50885"/>
    </source>
</evidence>
<feature type="domain" description="HAMP" evidence="14">
    <location>
        <begin position="338"/>
        <end position="391"/>
    </location>
</feature>
<sequence length="657" mass="71783">MQRGTLLTSVRLRLLVLALAPLIVLMPLLLLLGMTRWTADYDKVLIANVESDLRIAEQYLARIMAGTGEELKGVSESLEFAIELQKQPDNRRPFFDRKKAELGLDFLYYLPMKDVGTAGDWPVIASAVKGRGDTRIDIFGAEQLVALAPGLSTRARIELIETEAAVPTSRRVEDRGMVVHSASPVHLAGKEGVLVGGILLNRNLDFIDSINALVYLNAVTGGDRQGTATLFLDDVRVSTNVRLFEDVRALGTRVSAAVRGQVLGAGETWLNRAFVVNEWYISGYLPITDSFGDRVGMLYVGFLEAPFSTAKRQAFLWMLAAFFAVLLLSAPVFFWMAKGIFAPLEKMINTMRRVGQGNLSARIGPVGQRNEIGQVAGHLDGLLDQVQDRDQRLRAWASELNERVEERTSELREANQKLEETYRQLVMSEKLASIGEITAGVAHEINNPVAVIQGNLHVLHEVLGPDAAPVETEIRLIDQQVARIKAIVGKLLKFARPGEFTDDDESVSLRPVIEDCLVLVDHVLTKGQINVTCDLQDAPPVRVIPGEMQQVVINLIVNAAQAMDNRGDLALKLRPEVRDGVDGAALSVCDSGPGVPEDKIGSVFDPFFTTKLGEGTGLGLSICQTIVQRSGGIISARNCPEGGAEFTVWLPAVDQPQ</sequence>
<dbReference type="Gene3D" id="6.10.340.10">
    <property type="match status" value="1"/>
</dbReference>
<dbReference type="CDD" id="cd00082">
    <property type="entry name" value="HisKA"/>
    <property type="match status" value="1"/>
</dbReference>
<dbReference type="InterPro" id="IPR029151">
    <property type="entry name" value="Sensor-like_sf"/>
</dbReference>
<evidence type="ECO:0000256" key="6">
    <source>
        <dbReference type="ARBA" id="ARBA00022679"/>
    </source>
</evidence>
<dbReference type="PANTHER" id="PTHR43065:SF22">
    <property type="entry name" value="HISTIDINE KINASE"/>
    <property type="match status" value="1"/>
</dbReference>
<dbReference type="SUPFAM" id="SSF47384">
    <property type="entry name" value="Homodimeric domain of signal transducing histidine kinase"/>
    <property type="match status" value="1"/>
</dbReference>
<dbReference type="InterPro" id="IPR036890">
    <property type="entry name" value="HATPase_C_sf"/>
</dbReference>
<dbReference type="InterPro" id="IPR003660">
    <property type="entry name" value="HAMP_dom"/>
</dbReference>
<dbReference type="SUPFAM" id="SSF55874">
    <property type="entry name" value="ATPase domain of HSP90 chaperone/DNA topoisomerase II/histidine kinase"/>
    <property type="match status" value="1"/>
</dbReference>
<dbReference type="Pfam" id="PF00672">
    <property type="entry name" value="HAMP"/>
    <property type="match status" value="1"/>
</dbReference>
<dbReference type="PANTHER" id="PTHR43065">
    <property type="entry name" value="SENSOR HISTIDINE KINASE"/>
    <property type="match status" value="1"/>
</dbReference>
<dbReference type="EC" id="2.7.13.3" evidence="3"/>
<evidence type="ECO:0000313" key="16">
    <source>
        <dbReference type="Proteomes" id="UP000244904"/>
    </source>
</evidence>
<dbReference type="InterPro" id="IPR003661">
    <property type="entry name" value="HisK_dim/P_dom"/>
</dbReference>
<dbReference type="InterPro" id="IPR033463">
    <property type="entry name" value="sCache_3"/>
</dbReference>
<organism evidence="15 16">
    <name type="scientific">Pseudoprimorskyibacter insulae</name>
    <dbReference type="NCBI Taxonomy" id="1695997"/>
    <lineage>
        <taxon>Bacteria</taxon>
        <taxon>Pseudomonadati</taxon>
        <taxon>Pseudomonadota</taxon>
        <taxon>Alphaproteobacteria</taxon>
        <taxon>Rhodobacterales</taxon>
        <taxon>Paracoccaceae</taxon>
        <taxon>Pseudoprimorskyibacter</taxon>
    </lineage>
</organism>
<dbReference type="SMART" id="SM00388">
    <property type="entry name" value="HisKA"/>
    <property type="match status" value="1"/>
</dbReference>
<keyword evidence="9 12" id="KW-1133">Transmembrane helix</keyword>
<evidence type="ECO:0000256" key="4">
    <source>
        <dbReference type="ARBA" id="ARBA00022475"/>
    </source>
</evidence>
<evidence type="ECO:0000256" key="5">
    <source>
        <dbReference type="ARBA" id="ARBA00022553"/>
    </source>
</evidence>
<evidence type="ECO:0000256" key="10">
    <source>
        <dbReference type="ARBA" id="ARBA00023136"/>
    </source>
</evidence>
<dbReference type="EMBL" id="OMOJ01000012">
    <property type="protein sequence ID" value="SPF81690.1"/>
    <property type="molecule type" value="Genomic_DNA"/>
</dbReference>
<evidence type="ECO:0000256" key="8">
    <source>
        <dbReference type="ARBA" id="ARBA00022777"/>
    </source>
</evidence>
<keyword evidence="6 15" id="KW-0808">Transferase</keyword>
<evidence type="ECO:0000259" key="13">
    <source>
        <dbReference type="PROSITE" id="PS50109"/>
    </source>
</evidence>
<dbReference type="GO" id="GO:0000155">
    <property type="term" value="F:phosphorelay sensor kinase activity"/>
    <property type="evidence" value="ECO:0007669"/>
    <property type="project" value="InterPro"/>
</dbReference>
<keyword evidence="11" id="KW-0175">Coiled coil</keyword>
<feature type="transmembrane region" description="Helical" evidence="12">
    <location>
        <begin position="314"/>
        <end position="337"/>
    </location>
</feature>
<evidence type="ECO:0000256" key="2">
    <source>
        <dbReference type="ARBA" id="ARBA00004651"/>
    </source>
</evidence>
<dbReference type="GO" id="GO:0005886">
    <property type="term" value="C:plasma membrane"/>
    <property type="evidence" value="ECO:0007669"/>
    <property type="project" value="UniProtKB-SubCell"/>
</dbReference>
<dbReference type="PROSITE" id="PS50885">
    <property type="entry name" value="HAMP"/>
    <property type="match status" value="1"/>
</dbReference>
<keyword evidence="10 12" id="KW-0472">Membrane</keyword>
<evidence type="ECO:0000256" key="7">
    <source>
        <dbReference type="ARBA" id="ARBA00022692"/>
    </source>
</evidence>
<keyword evidence="16" id="KW-1185">Reference proteome</keyword>
<evidence type="ECO:0000256" key="1">
    <source>
        <dbReference type="ARBA" id="ARBA00000085"/>
    </source>
</evidence>
<dbReference type="Pfam" id="PF17202">
    <property type="entry name" value="sCache_3_3"/>
    <property type="match status" value="1"/>
</dbReference>
<dbReference type="PROSITE" id="PS50109">
    <property type="entry name" value="HIS_KIN"/>
    <property type="match status" value="1"/>
</dbReference>
<dbReference type="Gene3D" id="3.30.565.10">
    <property type="entry name" value="Histidine kinase-like ATPase, C-terminal domain"/>
    <property type="match status" value="1"/>
</dbReference>
<keyword evidence="8" id="KW-0418">Kinase</keyword>
<dbReference type="InterPro" id="IPR004358">
    <property type="entry name" value="Sig_transdc_His_kin-like_C"/>
</dbReference>
<keyword evidence="4" id="KW-1003">Cell membrane</keyword>
<comment type="subcellular location">
    <subcellularLocation>
        <location evidence="2">Cell membrane</location>
        <topology evidence="2">Multi-pass membrane protein</topology>
    </subcellularLocation>
</comment>
<evidence type="ECO:0000256" key="9">
    <source>
        <dbReference type="ARBA" id="ARBA00022989"/>
    </source>
</evidence>
<dbReference type="Pfam" id="PF00512">
    <property type="entry name" value="HisKA"/>
    <property type="match status" value="1"/>
</dbReference>
<dbReference type="Gene3D" id="1.10.287.130">
    <property type="match status" value="1"/>
</dbReference>
<dbReference type="AlphaFoldDB" id="A0A2R8B0B2"/>
<proteinExistence type="predicted"/>
<keyword evidence="5" id="KW-0597">Phosphoprotein</keyword>
<feature type="transmembrane region" description="Helical" evidence="12">
    <location>
        <begin position="12"/>
        <end position="34"/>
    </location>
</feature>
<comment type="catalytic activity">
    <reaction evidence="1">
        <text>ATP + protein L-histidine = ADP + protein N-phospho-L-histidine.</text>
        <dbReference type="EC" id="2.7.13.3"/>
    </reaction>
</comment>
<feature type="coiled-coil region" evidence="11">
    <location>
        <begin position="397"/>
        <end position="431"/>
    </location>
</feature>
<feature type="domain" description="Histidine kinase" evidence="13">
    <location>
        <begin position="440"/>
        <end position="654"/>
    </location>
</feature>
<accession>A0A2R8B0B2</accession>
<dbReference type="InterPro" id="IPR005467">
    <property type="entry name" value="His_kinase_dom"/>
</dbReference>
<evidence type="ECO:0000313" key="15">
    <source>
        <dbReference type="EMBL" id="SPF81690.1"/>
    </source>
</evidence>
<keyword evidence="7 12" id="KW-0812">Transmembrane</keyword>
<evidence type="ECO:0000256" key="12">
    <source>
        <dbReference type="SAM" id="Phobius"/>
    </source>
</evidence>
<dbReference type="PRINTS" id="PR00344">
    <property type="entry name" value="BCTRLSENSOR"/>
</dbReference>
<evidence type="ECO:0000256" key="3">
    <source>
        <dbReference type="ARBA" id="ARBA00012438"/>
    </source>
</evidence>
<dbReference type="Pfam" id="PF02518">
    <property type="entry name" value="HATPase_c"/>
    <property type="match status" value="1"/>
</dbReference>
<protein>
    <recommendedName>
        <fullName evidence="3">histidine kinase</fullName>
        <ecNumber evidence="3">2.7.13.3</ecNumber>
    </recommendedName>
</protein>
<dbReference type="SMART" id="SM00387">
    <property type="entry name" value="HATPase_c"/>
    <property type="match status" value="1"/>
</dbReference>
<dbReference type="InterPro" id="IPR036097">
    <property type="entry name" value="HisK_dim/P_sf"/>
</dbReference>
<dbReference type="SUPFAM" id="SSF103190">
    <property type="entry name" value="Sensory domain-like"/>
    <property type="match status" value="1"/>
</dbReference>
<dbReference type="CDD" id="cd06225">
    <property type="entry name" value="HAMP"/>
    <property type="match status" value="1"/>
</dbReference>
<dbReference type="InterPro" id="IPR003594">
    <property type="entry name" value="HATPase_dom"/>
</dbReference>
<dbReference type="SMART" id="SM00304">
    <property type="entry name" value="HAMP"/>
    <property type="match status" value="1"/>
</dbReference>
<reference evidence="16" key="1">
    <citation type="submission" date="2018-03" db="EMBL/GenBank/DDBJ databases">
        <authorList>
            <person name="Rodrigo-Torres L."/>
            <person name="Arahal R. D."/>
            <person name="Lucena T."/>
        </authorList>
    </citation>
    <scope>NUCLEOTIDE SEQUENCE [LARGE SCALE GENOMIC DNA]</scope>
    <source>
        <strain evidence="16">CECT 8871</strain>
    </source>
</reference>
<gene>
    <name evidence="15" type="primary">zraS</name>
    <name evidence="15" type="ORF">PRI8871_03515</name>
</gene>
<dbReference type="Proteomes" id="UP000244904">
    <property type="component" value="Unassembled WGS sequence"/>
</dbReference>
<evidence type="ECO:0000256" key="11">
    <source>
        <dbReference type="SAM" id="Coils"/>
    </source>
</evidence>